<accession>A0AAN9KAU3</accession>
<organism evidence="1 2">
    <name type="scientific">Canavalia gladiata</name>
    <name type="common">Sword bean</name>
    <name type="synonym">Dolichos gladiatus</name>
    <dbReference type="NCBI Taxonomy" id="3824"/>
    <lineage>
        <taxon>Eukaryota</taxon>
        <taxon>Viridiplantae</taxon>
        <taxon>Streptophyta</taxon>
        <taxon>Embryophyta</taxon>
        <taxon>Tracheophyta</taxon>
        <taxon>Spermatophyta</taxon>
        <taxon>Magnoliopsida</taxon>
        <taxon>eudicotyledons</taxon>
        <taxon>Gunneridae</taxon>
        <taxon>Pentapetalae</taxon>
        <taxon>rosids</taxon>
        <taxon>fabids</taxon>
        <taxon>Fabales</taxon>
        <taxon>Fabaceae</taxon>
        <taxon>Papilionoideae</taxon>
        <taxon>50 kb inversion clade</taxon>
        <taxon>NPAAA clade</taxon>
        <taxon>indigoferoid/millettioid clade</taxon>
        <taxon>Phaseoleae</taxon>
        <taxon>Canavalia</taxon>
    </lineage>
</organism>
<evidence type="ECO:0000313" key="1">
    <source>
        <dbReference type="EMBL" id="KAK7313216.1"/>
    </source>
</evidence>
<gene>
    <name evidence="1" type="ORF">VNO77_37760</name>
</gene>
<dbReference type="AlphaFoldDB" id="A0AAN9KAU3"/>
<reference evidence="1 2" key="1">
    <citation type="submission" date="2024-01" db="EMBL/GenBank/DDBJ databases">
        <title>The genomes of 5 underutilized Papilionoideae crops provide insights into root nodulation and disease resistanc.</title>
        <authorList>
            <person name="Jiang F."/>
        </authorList>
    </citation>
    <scope>NUCLEOTIDE SEQUENCE [LARGE SCALE GENOMIC DNA]</scope>
    <source>
        <strain evidence="1">LVBAO_FW01</strain>
        <tissue evidence="1">Leaves</tissue>
    </source>
</reference>
<comment type="caution">
    <text evidence="1">The sequence shown here is derived from an EMBL/GenBank/DDBJ whole genome shotgun (WGS) entry which is preliminary data.</text>
</comment>
<keyword evidence="2" id="KW-1185">Reference proteome</keyword>
<proteinExistence type="predicted"/>
<name>A0AAN9KAU3_CANGL</name>
<protein>
    <submittedName>
        <fullName evidence="1">Uncharacterized protein</fullName>
    </submittedName>
</protein>
<dbReference type="Proteomes" id="UP001367508">
    <property type="component" value="Unassembled WGS sequence"/>
</dbReference>
<dbReference type="EMBL" id="JAYMYQ010000009">
    <property type="protein sequence ID" value="KAK7313216.1"/>
    <property type="molecule type" value="Genomic_DNA"/>
</dbReference>
<sequence length="123" mass="13287">MVVERSPTVGVGALRRGNLTSLRSNHRPSCRLSWQPRILTLFWAGGGASDRRARPRPLCGPLCLGLSLREAIGDRLLRALPWGSPGASPSCSGSPARGVLFVIRLSQVSRRGVLYSVLEQSLL</sequence>
<evidence type="ECO:0000313" key="2">
    <source>
        <dbReference type="Proteomes" id="UP001367508"/>
    </source>
</evidence>